<accession>A0ABW4ZBX6</accession>
<comment type="caution">
    <text evidence="2">The sequence shown here is derived from an EMBL/GenBank/DDBJ whole genome shotgun (WGS) entry which is preliminary data.</text>
</comment>
<evidence type="ECO:0000256" key="1">
    <source>
        <dbReference type="SAM" id="SignalP"/>
    </source>
</evidence>
<feature type="signal peptide" evidence="1">
    <location>
        <begin position="1"/>
        <end position="23"/>
    </location>
</feature>
<evidence type="ECO:0000313" key="2">
    <source>
        <dbReference type="EMBL" id="MFD2159476.1"/>
    </source>
</evidence>
<evidence type="ECO:0000313" key="3">
    <source>
        <dbReference type="Proteomes" id="UP001597389"/>
    </source>
</evidence>
<sequence length="244" mass="26929">MKTNVSFPLSILALICSVSLAGAQNKPISITNTSGKSVSVYLQKSDDKEVTVKLAKNHKVHTIKLADLDVASKNKIKKWKDAGGGLSTDFEIEFDSGKSSRSRQDYDDDRTLTIKPVVTIENGDNNLESKEAEVTVLTLGRPLSDTSSIKVFQKETHDLPKLDGAGKHIIQCKTYRTVYDKVGYKHGAKYLGYVVIVHEKKNVVASRSVPTTLVEKFGSTLLTLKAGVTYDKNLEEIESDFIDY</sequence>
<proteinExistence type="predicted"/>
<dbReference type="EMBL" id="JBHUJB010000046">
    <property type="protein sequence ID" value="MFD2159476.1"/>
    <property type="molecule type" value="Genomic_DNA"/>
</dbReference>
<reference evidence="3" key="1">
    <citation type="journal article" date="2019" name="Int. J. Syst. Evol. Microbiol.">
        <title>The Global Catalogue of Microorganisms (GCM) 10K type strain sequencing project: providing services to taxonomists for standard genome sequencing and annotation.</title>
        <authorList>
            <consortium name="The Broad Institute Genomics Platform"/>
            <consortium name="The Broad Institute Genome Sequencing Center for Infectious Disease"/>
            <person name="Wu L."/>
            <person name="Ma J."/>
        </authorList>
    </citation>
    <scope>NUCLEOTIDE SEQUENCE [LARGE SCALE GENOMIC DNA]</scope>
    <source>
        <strain evidence="3">CCUG 57942</strain>
    </source>
</reference>
<keyword evidence="1" id="KW-0732">Signal</keyword>
<organism evidence="2 3">
    <name type="scientific">Rubritalea tangerina</name>
    <dbReference type="NCBI Taxonomy" id="430798"/>
    <lineage>
        <taxon>Bacteria</taxon>
        <taxon>Pseudomonadati</taxon>
        <taxon>Verrucomicrobiota</taxon>
        <taxon>Verrucomicrobiia</taxon>
        <taxon>Verrucomicrobiales</taxon>
        <taxon>Rubritaleaceae</taxon>
        <taxon>Rubritalea</taxon>
    </lineage>
</organism>
<protein>
    <submittedName>
        <fullName evidence="2">Uncharacterized protein</fullName>
    </submittedName>
</protein>
<gene>
    <name evidence="2" type="ORF">ACFSW8_11240</name>
</gene>
<feature type="chain" id="PRO_5045654971" evidence="1">
    <location>
        <begin position="24"/>
        <end position="244"/>
    </location>
</feature>
<name>A0ABW4ZBX6_9BACT</name>
<dbReference type="Proteomes" id="UP001597389">
    <property type="component" value="Unassembled WGS sequence"/>
</dbReference>
<keyword evidence="3" id="KW-1185">Reference proteome</keyword>
<dbReference type="RefSeq" id="WP_377178261.1">
    <property type="nucleotide sequence ID" value="NZ_JBHUJB010000046.1"/>
</dbReference>